<proteinExistence type="predicted"/>
<dbReference type="PANTHER" id="PTHR30146">
    <property type="entry name" value="LACI-RELATED TRANSCRIPTIONAL REPRESSOR"/>
    <property type="match status" value="1"/>
</dbReference>
<dbReference type="Pfam" id="PF00356">
    <property type="entry name" value="LacI"/>
    <property type="match status" value="1"/>
</dbReference>
<dbReference type="InterPro" id="IPR000843">
    <property type="entry name" value="HTH_LacI"/>
</dbReference>
<dbReference type="OrthoDB" id="59108at2"/>
<name>A0A401UWN1_9CELL</name>
<feature type="domain" description="HTH lacI-type" evidence="5">
    <location>
        <begin position="47"/>
        <end position="102"/>
    </location>
</feature>
<dbReference type="InterPro" id="IPR046335">
    <property type="entry name" value="LacI/GalR-like_sensor"/>
</dbReference>
<keyword evidence="2" id="KW-0238">DNA-binding</keyword>
<dbReference type="Pfam" id="PF13377">
    <property type="entry name" value="Peripla_BP_3"/>
    <property type="match status" value="1"/>
</dbReference>
<dbReference type="PANTHER" id="PTHR30146:SF138">
    <property type="entry name" value="TRANSCRIPTIONAL REGULATORY PROTEIN"/>
    <property type="match status" value="1"/>
</dbReference>
<organism evidence="6 7">
    <name type="scientific">Cellulomonas algicola</name>
    <dbReference type="NCBI Taxonomy" id="2071633"/>
    <lineage>
        <taxon>Bacteria</taxon>
        <taxon>Bacillati</taxon>
        <taxon>Actinomycetota</taxon>
        <taxon>Actinomycetes</taxon>
        <taxon>Micrococcales</taxon>
        <taxon>Cellulomonadaceae</taxon>
        <taxon>Cellulomonas</taxon>
    </lineage>
</organism>
<reference evidence="6 7" key="1">
    <citation type="submission" date="2018-11" db="EMBL/GenBank/DDBJ databases">
        <title>Draft genome sequence of Cellulomonas takizawaensis strain TKZ-21.</title>
        <authorList>
            <person name="Yamamura H."/>
            <person name="Hayashi T."/>
            <person name="Hamada M."/>
            <person name="Serisawa Y."/>
            <person name="Matsuyama K."/>
            <person name="Nakagawa Y."/>
            <person name="Otoguro M."/>
            <person name="Yanagida F."/>
            <person name="Hayakawa M."/>
        </authorList>
    </citation>
    <scope>NUCLEOTIDE SEQUENCE [LARGE SCALE GENOMIC DNA]</scope>
    <source>
        <strain evidence="6 7">TKZ-21</strain>
    </source>
</reference>
<dbReference type="SUPFAM" id="SSF53822">
    <property type="entry name" value="Periplasmic binding protein-like I"/>
    <property type="match status" value="1"/>
</dbReference>
<sequence>MTATPAPLAAPGTSPDATSLGRRSPVPGGTTYPVPHAAEQGGVVPRVTLQTIADKVGVSRMTVSNAFSRPDQLSADLRRTILDAAAELGYVGPDPSARALARGTTGAIGLLLTAWVGEALRDPIAASFFGAIAEELQPTGYAVALLPGEKAARDIPLDGALVYACGGDSAALDWLVRRKLPLVFVDLDPIPGHPSIVLDDHAGSRQAAEHVLALGHRRIAFFTMGGRERHGHLADGRTAGHDYVSRARVAGAVEALDAAGVVPTAFEIVDNVDPYAHEGARALLTGPDRPTAVLCFSDLMATAVLDVAAELGLRVPEDLSVVGWDDSPLAARVRPALTTLRQDLDAKGRAAARTLLAAIERSRAGAPVDAVRTELPVELVVRESTGPAPTD</sequence>
<dbReference type="PROSITE" id="PS50932">
    <property type="entry name" value="HTH_LACI_2"/>
    <property type="match status" value="1"/>
</dbReference>
<dbReference type="InterPro" id="IPR010982">
    <property type="entry name" value="Lambda_DNA-bd_dom_sf"/>
</dbReference>
<evidence type="ECO:0000313" key="7">
    <source>
        <dbReference type="Proteomes" id="UP000288246"/>
    </source>
</evidence>
<dbReference type="SUPFAM" id="SSF47413">
    <property type="entry name" value="lambda repressor-like DNA-binding domains"/>
    <property type="match status" value="1"/>
</dbReference>
<evidence type="ECO:0000256" key="4">
    <source>
        <dbReference type="SAM" id="MobiDB-lite"/>
    </source>
</evidence>
<evidence type="ECO:0000259" key="5">
    <source>
        <dbReference type="PROSITE" id="PS50932"/>
    </source>
</evidence>
<dbReference type="CDD" id="cd01392">
    <property type="entry name" value="HTH_LacI"/>
    <property type="match status" value="1"/>
</dbReference>
<evidence type="ECO:0000256" key="3">
    <source>
        <dbReference type="ARBA" id="ARBA00023163"/>
    </source>
</evidence>
<dbReference type="EMBL" id="BHYL01000050">
    <property type="protein sequence ID" value="GCD19093.1"/>
    <property type="molecule type" value="Genomic_DNA"/>
</dbReference>
<feature type="region of interest" description="Disordered" evidence="4">
    <location>
        <begin position="1"/>
        <end position="37"/>
    </location>
</feature>
<dbReference type="CDD" id="cd06279">
    <property type="entry name" value="PBP1_LacI-like"/>
    <property type="match status" value="1"/>
</dbReference>
<feature type="compositionally biased region" description="Low complexity" evidence="4">
    <location>
        <begin position="1"/>
        <end position="15"/>
    </location>
</feature>
<dbReference type="GO" id="GO:0000976">
    <property type="term" value="F:transcription cis-regulatory region binding"/>
    <property type="evidence" value="ECO:0007669"/>
    <property type="project" value="TreeGrafter"/>
</dbReference>
<dbReference type="Gene3D" id="3.40.50.2300">
    <property type="match status" value="2"/>
</dbReference>
<protein>
    <submittedName>
        <fullName evidence="6">Transcriptional regulator</fullName>
    </submittedName>
</protein>
<gene>
    <name evidence="6" type="ORF">CTKZ_06550</name>
</gene>
<evidence type="ECO:0000313" key="6">
    <source>
        <dbReference type="EMBL" id="GCD19093.1"/>
    </source>
</evidence>
<dbReference type="InterPro" id="IPR028082">
    <property type="entry name" value="Peripla_BP_I"/>
</dbReference>
<dbReference type="Proteomes" id="UP000288246">
    <property type="component" value="Unassembled WGS sequence"/>
</dbReference>
<evidence type="ECO:0000256" key="1">
    <source>
        <dbReference type="ARBA" id="ARBA00023015"/>
    </source>
</evidence>
<dbReference type="SMART" id="SM00354">
    <property type="entry name" value="HTH_LACI"/>
    <property type="match status" value="1"/>
</dbReference>
<dbReference type="AlphaFoldDB" id="A0A401UWN1"/>
<dbReference type="GO" id="GO:0003700">
    <property type="term" value="F:DNA-binding transcription factor activity"/>
    <property type="evidence" value="ECO:0007669"/>
    <property type="project" value="TreeGrafter"/>
</dbReference>
<evidence type="ECO:0000256" key="2">
    <source>
        <dbReference type="ARBA" id="ARBA00023125"/>
    </source>
</evidence>
<keyword evidence="3" id="KW-0804">Transcription</keyword>
<keyword evidence="7" id="KW-1185">Reference proteome</keyword>
<keyword evidence="1" id="KW-0805">Transcription regulation</keyword>
<dbReference type="Gene3D" id="1.10.260.40">
    <property type="entry name" value="lambda repressor-like DNA-binding domains"/>
    <property type="match status" value="1"/>
</dbReference>
<comment type="caution">
    <text evidence="6">The sequence shown here is derived from an EMBL/GenBank/DDBJ whole genome shotgun (WGS) entry which is preliminary data.</text>
</comment>
<accession>A0A401UWN1</accession>